<feature type="domain" description="Transposase IS116/IS110/IS902 C-terminal" evidence="1">
    <location>
        <begin position="4"/>
        <end position="61"/>
    </location>
</feature>
<evidence type="ECO:0000259" key="1">
    <source>
        <dbReference type="Pfam" id="PF02371"/>
    </source>
</evidence>
<evidence type="ECO:0000313" key="2">
    <source>
        <dbReference type="EMBL" id="RTQ52081.1"/>
    </source>
</evidence>
<dbReference type="Proteomes" id="UP000282184">
    <property type="component" value="Unassembled WGS sequence"/>
</dbReference>
<dbReference type="GO" id="GO:0003677">
    <property type="term" value="F:DNA binding"/>
    <property type="evidence" value="ECO:0007669"/>
    <property type="project" value="InterPro"/>
</dbReference>
<dbReference type="PANTHER" id="PTHR33055:SF3">
    <property type="entry name" value="PUTATIVE TRANSPOSASE FOR IS117-RELATED"/>
    <property type="match status" value="1"/>
</dbReference>
<dbReference type="GO" id="GO:0004803">
    <property type="term" value="F:transposase activity"/>
    <property type="evidence" value="ECO:0007669"/>
    <property type="project" value="InterPro"/>
</dbReference>
<dbReference type="InterPro" id="IPR003346">
    <property type="entry name" value="Transposase_20"/>
</dbReference>
<sequence>ALIENERQLASYAGLDVVQRQSGLAARAARISRRGNVHLRQALYLPAVSSLRYNPQQMAFYARLRARQPSGKPGVIAVMRKLLLLCYSLWKNDRPYDPHYHPARPLRPEKEVAPAA</sequence>
<feature type="non-terminal residue" evidence="2">
    <location>
        <position position="1"/>
    </location>
</feature>
<keyword evidence="3" id="KW-1185">Reference proteome</keyword>
<evidence type="ECO:0000313" key="3">
    <source>
        <dbReference type="Proteomes" id="UP000282184"/>
    </source>
</evidence>
<dbReference type="GO" id="GO:0006313">
    <property type="term" value="P:DNA transposition"/>
    <property type="evidence" value="ECO:0007669"/>
    <property type="project" value="InterPro"/>
</dbReference>
<dbReference type="EMBL" id="RXOF01000002">
    <property type="protein sequence ID" value="RTQ52081.1"/>
    <property type="molecule type" value="Genomic_DNA"/>
</dbReference>
<dbReference type="Pfam" id="PF02371">
    <property type="entry name" value="Transposase_20"/>
    <property type="match status" value="1"/>
</dbReference>
<organism evidence="2 3">
    <name type="scientific">Hymenobacter gummosus</name>
    <dbReference type="NCBI Taxonomy" id="1776032"/>
    <lineage>
        <taxon>Bacteria</taxon>
        <taxon>Pseudomonadati</taxon>
        <taxon>Bacteroidota</taxon>
        <taxon>Cytophagia</taxon>
        <taxon>Cytophagales</taxon>
        <taxon>Hymenobacteraceae</taxon>
        <taxon>Hymenobacter</taxon>
    </lineage>
</organism>
<protein>
    <submittedName>
        <fullName evidence="2">IS110 family transposase</fullName>
    </submittedName>
</protein>
<proteinExistence type="predicted"/>
<dbReference type="AlphaFoldDB" id="A0A3S0HB63"/>
<dbReference type="InterPro" id="IPR047650">
    <property type="entry name" value="Transpos_IS110"/>
</dbReference>
<reference evidence="2 3" key="1">
    <citation type="submission" date="2018-12" db="EMBL/GenBank/DDBJ databases">
        <title>Hymenobacter gummosus sp. nov., isolated from a spring.</title>
        <authorList>
            <person name="Nie L."/>
        </authorList>
    </citation>
    <scope>NUCLEOTIDE SEQUENCE [LARGE SCALE GENOMIC DNA]</scope>
    <source>
        <strain evidence="2 3">KCTC 52166</strain>
    </source>
</reference>
<name>A0A3S0HB63_9BACT</name>
<dbReference type="OrthoDB" id="964423at2"/>
<dbReference type="RefSeq" id="WP_133372530.1">
    <property type="nucleotide sequence ID" value="NZ_RXOF01000002.1"/>
</dbReference>
<accession>A0A3S0HB63</accession>
<dbReference type="PANTHER" id="PTHR33055">
    <property type="entry name" value="TRANSPOSASE FOR INSERTION SEQUENCE ELEMENT IS1111A"/>
    <property type="match status" value="1"/>
</dbReference>
<comment type="caution">
    <text evidence="2">The sequence shown here is derived from an EMBL/GenBank/DDBJ whole genome shotgun (WGS) entry which is preliminary data.</text>
</comment>
<gene>
    <name evidence="2" type="ORF">EJV47_03365</name>
</gene>